<evidence type="ECO:0000256" key="3">
    <source>
        <dbReference type="ARBA" id="ARBA00022821"/>
    </source>
</evidence>
<dbReference type="PRINTS" id="PR00364">
    <property type="entry name" value="DISEASERSIST"/>
</dbReference>
<evidence type="ECO:0000259" key="5">
    <source>
        <dbReference type="PROSITE" id="PS50104"/>
    </source>
</evidence>
<name>A0AAF0WH38_DAUCS</name>
<gene>
    <name evidence="6" type="ORF">DCAR_0207218</name>
</gene>
<dbReference type="InterPro" id="IPR058192">
    <property type="entry name" value="WHD_ROQ1-like"/>
</dbReference>
<dbReference type="SMART" id="SM00382">
    <property type="entry name" value="AAA"/>
    <property type="match status" value="1"/>
</dbReference>
<dbReference type="InterPro" id="IPR002182">
    <property type="entry name" value="NB-ARC"/>
</dbReference>
<feature type="domain" description="TIR" evidence="5">
    <location>
        <begin position="20"/>
        <end position="188"/>
    </location>
</feature>
<keyword evidence="2" id="KW-0677">Repeat</keyword>
<dbReference type="Gene3D" id="3.40.50.300">
    <property type="entry name" value="P-loop containing nucleotide triphosphate hydrolases"/>
    <property type="match status" value="1"/>
</dbReference>
<dbReference type="InterPro" id="IPR044974">
    <property type="entry name" value="Disease_R_plants"/>
</dbReference>
<dbReference type="SUPFAM" id="SSF52200">
    <property type="entry name" value="Toll/Interleukin receptor TIR domain"/>
    <property type="match status" value="1"/>
</dbReference>
<dbReference type="PANTHER" id="PTHR11017:SF385">
    <property type="entry name" value="DISEASE RESISTANCE PROTEIN (TIR-NBS-LRR CLASS)-RELATED"/>
    <property type="match status" value="1"/>
</dbReference>
<dbReference type="SUPFAM" id="SSF46785">
    <property type="entry name" value="Winged helix' DNA-binding domain"/>
    <property type="match status" value="1"/>
</dbReference>
<dbReference type="Pfam" id="PF01582">
    <property type="entry name" value="TIR"/>
    <property type="match status" value="1"/>
</dbReference>
<evidence type="ECO:0000256" key="4">
    <source>
        <dbReference type="ARBA" id="ARBA00023027"/>
    </source>
</evidence>
<keyword evidence="1" id="KW-0433">Leucine-rich repeat</keyword>
<dbReference type="SMART" id="SM00255">
    <property type="entry name" value="TIR"/>
    <property type="match status" value="1"/>
</dbReference>
<evidence type="ECO:0000313" key="7">
    <source>
        <dbReference type="Proteomes" id="UP000077755"/>
    </source>
</evidence>
<dbReference type="InterPro" id="IPR035897">
    <property type="entry name" value="Toll_tir_struct_dom_sf"/>
</dbReference>
<dbReference type="InterPro" id="IPR000157">
    <property type="entry name" value="TIR_dom"/>
</dbReference>
<dbReference type="GO" id="GO:0043531">
    <property type="term" value="F:ADP binding"/>
    <property type="evidence" value="ECO:0007669"/>
    <property type="project" value="InterPro"/>
</dbReference>
<keyword evidence="3" id="KW-0611">Plant defense</keyword>
<dbReference type="AlphaFoldDB" id="A0AAF0WH38"/>
<dbReference type="EMBL" id="CP093344">
    <property type="protein sequence ID" value="WOG87985.1"/>
    <property type="molecule type" value="Genomic_DNA"/>
</dbReference>
<dbReference type="PANTHER" id="PTHR11017">
    <property type="entry name" value="LEUCINE-RICH REPEAT-CONTAINING PROTEIN"/>
    <property type="match status" value="1"/>
</dbReference>
<dbReference type="Gene3D" id="3.40.50.10140">
    <property type="entry name" value="Toll/interleukin-1 receptor homology (TIR) domain"/>
    <property type="match status" value="1"/>
</dbReference>
<dbReference type="FunFam" id="3.40.50.10140:FF:000007">
    <property type="entry name" value="Disease resistance protein (TIR-NBS-LRR class)"/>
    <property type="match status" value="1"/>
</dbReference>
<evidence type="ECO:0000256" key="1">
    <source>
        <dbReference type="ARBA" id="ARBA00022614"/>
    </source>
</evidence>
<dbReference type="InterPro" id="IPR003593">
    <property type="entry name" value="AAA+_ATPase"/>
</dbReference>
<reference evidence="6" key="1">
    <citation type="journal article" date="2016" name="Nat. Genet.">
        <title>A high-quality carrot genome assembly provides new insights into carotenoid accumulation and asterid genome evolution.</title>
        <authorList>
            <person name="Iorizzo M."/>
            <person name="Ellison S."/>
            <person name="Senalik D."/>
            <person name="Zeng P."/>
            <person name="Satapoomin P."/>
            <person name="Huang J."/>
            <person name="Bowman M."/>
            <person name="Iovene M."/>
            <person name="Sanseverino W."/>
            <person name="Cavagnaro P."/>
            <person name="Yildiz M."/>
            <person name="Macko-Podgorni A."/>
            <person name="Moranska E."/>
            <person name="Grzebelus E."/>
            <person name="Grzebelus D."/>
            <person name="Ashrafi H."/>
            <person name="Zheng Z."/>
            <person name="Cheng S."/>
            <person name="Spooner D."/>
            <person name="Van Deynze A."/>
            <person name="Simon P."/>
        </authorList>
    </citation>
    <scope>NUCLEOTIDE SEQUENCE</scope>
    <source>
        <tissue evidence="6">Leaf</tissue>
    </source>
</reference>
<reference evidence="6" key="2">
    <citation type="submission" date="2022-03" db="EMBL/GenBank/DDBJ databases">
        <title>Draft title - Genomic analysis of global carrot germplasm unveils the trajectory of domestication and the origin of high carotenoid orange carrot.</title>
        <authorList>
            <person name="Iorizzo M."/>
            <person name="Ellison S."/>
            <person name="Senalik D."/>
            <person name="Macko-Podgorni A."/>
            <person name="Grzebelus D."/>
            <person name="Bostan H."/>
            <person name="Rolling W."/>
            <person name="Curaba J."/>
            <person name="Simon P."/>
        </authorList>
    </citation>
    <scope>NUCLEOTIDE SEQUENCE</scope>
    <source>
        <tissue evidence="6">Leaf</tissue>
    </source>
</reference>
<proteinExistence type="predicted"/>
<keyword evidence="4" id="KW-0520">NAD</keyword>
<dbReference type="SUPFAM" id="SSF52540">
    <property type="entry name" value="P-loop containing nucleoside triphosphate hydrolases"/>
    <property type="match status" value="1"/>
</dbReference>
<evidence type="ECO:0000256" key="2">
    <source>
        <dbReference type="ARBA" id="ARBA00022737"/>
    </source>
</evidence>
<protein>
    <recommendedName>
        <fullName evidence="5">TIR domain-containing protein</fullName>
    </recommendedName>
</protein>
<dbReference type="InterPro" id="IPR042197">
    <property type="entry name" value="Apaf_helical"/>
</dbReference>
<keyword evidence="7" id="KW-1185">Reference proteome</keyword>
<dbReference type="PROSITE" id="PS50104">
    <property type="entry name" value="TIR"/>
    <property type="match status" value="1"/>
</dbReference>
<evidence type="ECO:0000313" key="6">
    <source>
        <dbReference type="EMBL" id="WOG87985.1"/>
    </source>
</evidence>
<dbReference type="GO" id="GO:0007165">
    <property type="term" value="P:signal transduction"/>
    <property type="evidence" value="ECO:0007669"/>
    <property type="project" value="InterPro"/>
</dbReference>
<accession>A0AAF0WH38</accession>
<dbReference type="InterPro" id="IPR027417">
    <property type="entry name" value="P-loop_NTPase"/>
</dbReference>
<dbReference type="Pfam" id="PF23282">
    <property type="entry name" value="WHD_ROQ1"/>
    <property type="match status" value="1"/>
</dbReference>
<dbReference type="Pfam" id="PF00931">
    <property type="entry name" value="NB-ARC"/>
    <property type="match status" value="1"/>
</dbReference>
<dbReference type="GO" id="GO:0006952">
    <property type="term" value="P:defense response"/>
    <property type="evidence" value="ECO:0007669"/>
    <property type="project" value="UniProtKB-KW"/>
</dbReference>
<dbReference type="InterPro" id="IPR036390">
    <property type="entry name" value="WH_DNA-bd_sf"/>
</dbReference>
<dbReference type="Proteomes" id="UP000077755">
    <property type="component" value="Chromosome 2"/>
</dbReference>
<organism evidence="6 7">
    <name type="scientific">Daucus carota subsp. sativus</name>
    <name type="common">Carrot</name>
    <dbReference type="NCBI Taxonomy" id="79200"/>
    <lineage>
        <taxon>Eukaryota</taxon>
        <taxon>Viridiplantae</taxon>
        <taxon>Streptophyta</taxon>
        <taxon>Embryophyta</taxon>
        <taxon>Tracheophyta</taxon>
        <taxon>Spermatophyta</taxon>
        <taxon>Magnoliopsida</taxon>
        <taxon>eudicotyledons</taxon>
        <taxon>Gunneridae</taxon>
        <taxon>Pentapetalae</taxon>
        <taxon>asterids</taxon>
        <taxon>campanulids</taxon>
        <taxon>Apiales</taxon>
        <taxon>Apiaceae</taxon>
        <taxon>Apioideae</taxon>
        <taxon>Scandiceae</taxon>
        <taxon>Daucinae</taxon>
        <taxon>Daucus</taxon>
        <taxon>Daucus sect. Daucus</taxon>
    </lineage>
</organism>
<dbReference type="Gene3D" id="1.10.8.430">
    <property type="entry name" value="Helical domain of apoptotic protease-activating factors"/>
    <property type="match status" value="1"/>
</dbReference>
<sequence length="561" mass="63421">MASHSSQTTLSSASNATSAAKWDVFLSFHGKDTRYKFTSHLYSALDRHGLRTFKDDPELRCLHSGEVISDALLQAIQDSRSYVVVLSQNYASSHWCLDELAEIYKCHKIFSRWVIPVFYNIDPSVVRYQTGRFKEAFENHEIRFSMEKVKKWRLTLNGVANLSGQHVTECRYESDIIDEIVDEILLQIDTKTLNVAKYPVGLDTSVEHITTLLSSGTSGVIRFGIYGMGGVGKTTLAKALYNQLVREGSFKGSSFLANCREVSGTAKGLESLQQQLINDILRSKNTVRVDNVDSGIRLIGVNICSTKVLVVIDDLDHLEQFESLVGQFASGSVVIVTTRDEELLDKIDVEPIYRYRVNELDPDQSLALFNQHAFGKAKPNSSFLVLAKEIVSHAGGLPLALQVFGSSLYKRSEAGWKSFTEKLQRMPDNRIQQRLVNCLDALESDDPMLKNIFLDIACFLTGFEKKEALKMLETYYSDADYYIGILEKRCLLTIDDSNKLRMHDLLREMGREVSRNKSTNEPGKHSRLWALEDICDVLEKYKVVTIYSYQKMLSNEANGFL</sequence>